<dbReference type="PANTHER" id="PTHR33450:SF12">
    <property type="entry name" value="COTTON FIBER PROTEIN"/>
    <property type="match status" value="1"/>
</dbReference>
<proteinExistence type="predicted"/>
<dbReference type="InterPro" id="IPR008480">
    <property type="entry name" value="DUF761_pln"/>
</dbReference>
<name>A0A8K0GV69_9ROSA</name>
<organism evidence="2 3">
    <name type="scientific">Rhamnella rubrinervis</name>
    <dbReference type="NCBI Taxonomy" id="2594499"/>
    <lineage>
        <taxon>Eukaryota</taxon>
        <taxon>Viridiplantae</taxon>
        <taxon>Streptophyta</taxon>
        <taxon>Embryophyta</taxon>
        <taxon>Tracheophyta</taxon>
        <taxon>Spermatophyta</taxon>
        <taxon>Magnoliopsida</taxon>
        <taxon>eudicotyledons</taxon>
        <taxon>Gunneridae</taxon>
        <taxon>Pentapetalae</taxon>
        <taxon>rosids</taxon>
        <taxon>fabids</taxon>
        <taxon>Rosales</taxon>
        <taxon>Rhamnaceae</taxon>
        <taxon>rhamnoid group</taxon>
        <taxon>Rhamneae</taxon>
        <taxon>Rhamnella</taxon>
    </lineage>
</organism>
<evidence type="ECO:0000313" key="3">
    <source>
        <dbReference type="Proteomes" id="UP000796880"/>
    </source>
</evidence>
<evidence type="ECO:0008006" key="4">
    <source>
        <dbReference type="Google" id="ProtNLM"/>
    </source>
</evidence>
<dbReference type="AlphaFoldDB" id="A0A8K0GV69"/>
<protein>
    <recommendedName>
        <fullName evidence="4">DUF761 domain-containing protein</fullName>
    </recommendedName>
</protein>
<dbReference type="Proteomes" id="UP000796880">
    <property type="component" value="Unassembled WGS sequence"/>
</dbReference>
<feature type="compositionally biased region" description="Basic and acidic residues" evidence="1">
    <location>
        <begin position="71"/>
        <end position="82"/>
    </location>
</feature>
<comment type="caution">
    <text evidence="2">The sequence shown here is derived from an EMBL/GenBank/DDBJ whole genome shotgun (WGS) entry which is preliminary data.</text>
</comment>
<keyword evidence="3" id="KW-1185">Reference proteome</keyword>
<dbReference type="Pfam" id="PF05553">
    <property type="entry name" value="DUF761"/>
    <property type="match status" value="1"/>
</dbReference>
<dbReference type="OrthoDB" id="684076at2759"/>
<gene>
    <name evidence="2" type="ORF">FNV43_RR22427</name>
</gene>
<evidence type="ECO:0000313" key="2">
    <source>
        <dbReference type="EMBL" id="KAF3435340.1"/>
    </source>
</evidence>
<dbReference type="EMBL" id="VOIH02000010">
    <property type="protein sequence ID" value="KAF3435340.1"/>
    <property type="molecule type" value="Genomic_DNA"/>
</dbReference>
<dbReference type="PANTHER" id="PTHR33450">
    <property type="entry name" value="EMB|CAB67623.1-RELATED"/>
    <property type="match status" value="1"/>
</dbReference>
<evidence type="ECO:0000256" key="1">
    <source>
        <dbReference type="SAM" id="MobiDB-lite"/>
    </source>
</evidence>
<accession>A0A8K0GV69</accession>
<sequence>MKNRVSRIVKQIIAALGSIAKAKSMALKSKTTALKTRIVIFSLLRDKKIMMSSISHKLQALVGHHHHHEKKHSDHGEQQLVDDDHDRSNTLVMHTNKVVACSEPQLIPNPTQTTSTVDDDGHADVGYLKYENEDENKYPDLTHSLFELEDMKSIEEEDPRASVIDMVKNSKEEAGEEFKLEDEIDNMADIFIKRFYQQMVFQKQQSLKRYQEMLLKTA</sequence>
<reference evidence="2" key="1">
    <citation type="submission" date="2020-03" db="EMBL/GenBank/DDBJ databases">
        <title>A high-quality chromosome-level genome assembly of a woody plant with both climbing and erect habits, Rhamnella rubrinervis.</title>
        <authorList>
            <person name="Lu Z."/>
            <person name="Yang Y."/>
            <person name="Zhu X."/>
            <person name="Sun Y."/>
        </authorList>
    </citation>
    <scope>NUCLEOTIDE SEQUENCE</scope>
    <source>
        <strain evidence="2">BYM</strain>
        <tissue evidence="2">Leaf</tissue>
    </source>
</reference>
<feature type="region of interest" description="Disordered" evidence="1">
    <location>
        <begin position="62"/>
        <end position="82"/>
    </location>
</feature>